<dbReference type="InterPro" id="IPR008936">
    <property type="entry name" value="Rho_GTPase_activation_prot"/>
</dbReference>
<evidence type="ECO:0000313" key="2">
    <source>
        <dbReference type="Proteomes" id="UP000241890"/>
    </source>
</evidence>
<dbReference type="Proteomes" id="UP000241890">
    <property type="component" value="Unassembled WGS sequence"/>
</dbReference>
<sequence>MSPTKLQQHQNVADTLGAAVSKLRITVDDNLSAEEGIDTSEEAKSPTGADCVTSFLKCDQEFSLPQRKQLLQELFSLCLADVESDPRQQLLLANLAEDLLEAELQAHSGAEDKESSVEGAAWLRSSSSAASVFLTTYLRRPECEAAVIALLDNALDPAQSKNGPSSDPAILAERILRKLRPDAVPAGMRLLCRQLAALAPPGLREPLLGGFIILKFINPSLVSVPRSTHAQRVLVDVARHLQHLANHAATPDAARAKNADLDAFLTANRGAILAVFSSFS</sequence>
<keyword evidence="2" id="KW-1185">Reference proteome</keyword>
<dbReference type="Gene3D" id="1.10.506.10">
    <property type="entry name" value="GTPase Activation - p120gap, domain 1"/>
    <property type="match status" value="1"/>
</dbReference>
<protein>
    <submittedName>
        <fullName evidence="1">GTPase-activating protein</fullName>
    </submittedName>
</protein>
<organism evidence="1 2">
    <name type="scientific">Hondaea fermentalgiana</name>
    <dbReference type="NCBI Taxonomy" id="2315210"/>
    <lineage>
        <taxon>Eukaryota</taxon>
        <taxon>Sar</taxon>
        <taxon>Stramenopiles</taxon>
        <taxon>Bigyra</taxon>
        <taxon>Labyrinthulomycetes</taxon>
        <taxon>Thraustochytrida</taxon>
        <taxon>Thraustochytriidae</taxon>
        <taxon>Hondaea</taxon>
    </lineage>
</organism>
<dbReference type="CDD" id="cd04519">
    <property type="entry name" value="RasGAP"/>
    <property type="match status" value="1"/>
</dbReference>
<dbReference type="EMBL" id="BEYU01000086">
    <property type="protein sequence ID" value="GBG30940.1"/>
    <property type="molecule type" value="Genomic_DNA"/>
</dbReference>
<gene>
    <name evidence="1" type="ORF">FCC1311_071612</name>
</gene>
<comment type="caution">
    <text evidence="1">The sequence shown here is derived from an EMBL/GenBank/DDBJ whole genome shotgun (WGS) entry which is preliminary data.</text>
</comment>
<name>A0A2R5GJ80_9STRA</name>
<proteinExistence type="predicted"/>
<dbReference type="InParanoid" id="A0A2R5GJ80"/>
<dbReference type="SUPFAM" id="SSF48350">
    <property type="entry name" value="GTPase activation domain, GAP"/>
    <property type="match status" value="1"/>
</dbReference>
<dbReference type="AlphaFoldDB" id="A0A2R5GJ80"/>
<reference evidence="1 2" key="1">
    <citation type="submission" date="2017-12" db="EMBL/GenBank/DDBJ databases">
        <title>Sequencing, de novo assembly and annotation of complete genome of a new Thraustochytrid species, strain FCC1311.</title>
        <authorList>
            <person name="Sedici K."/>
            <person name="Godart F."/>
            <person name="Aiese Cigliano R."/>
            <person name="Sanseverino W."/>
            <person name="Barakat M."/>
            <person name="Ortet P."/>
            <person name="Marechal E."/>
            <person name="Cagnac O."/>
            <person name="Amato A."/>
        </authorList>
    </citation>
    <scope>NUCLEOTIDE SEQUENCE [LARGE SCALE GENOMIC DNA]</scope>
</reference>
<evidence type="ECO:0000313" key="1">
    <source>
        <dbReference type="EMBL" id="GBG30940.1"/>
    </source>
</evidence>
<accession>A0A2R5GJ80</accession>
<dbReference type="OrthoDB" id="775356at2759"/>